<gene>
    <name evidence="1" type="ORF">FWK35_00025603</name>
</gene>
<dbReference type="OrthoDB" id="10476022at2759"/>
<sequence>MKQHIVVNQLAAGMVTTHNTKMKFILNSMRIKHSTALLTTEAITIKEFLIQCSHCVDGYLNIW</sequence>
<proteinExistence type="predicted"/>
<organism evidence="1 2">
    <name type="scientific">Aphis craccivora</name>
    <name type="common">Cowpea aphid</name>
    <dbReference type="NCBI Taxonomy" id="307492"/>
    <lineage>
        <taxon>Eukaryota</taxon>
        <taxon>Metazoa</taxon>
        <taxon>Ecdysozoa</taxon>
        <taxon>Arthropoda</taxon>
        <taxon>Hexapoda</taxon>
        <taxon>Insecta</taxon>
        <taxon>Pterygota</taxon>
        <taxon>Neoptera</taxon>
        <taxon>Paraneoptera</taxon>
        <taxon>Hemiptera</taxon>
        <taxon>Sternorrhyncha</taxon>
        <taxon>Aphidomorpha</taxon>
        <taxon>Aphidoidea</taxon>
        <taxon>Aphididae</taxon>
        <taxon>Aphidini</taxon>
        <taxon>Aphis</taxon>
        <taxon>Aphis</taxon>
    </lineage>
</organism>
<accession>A0A6G0YDD9</accession>
<evidence type="ECO:0000313" key="2">
    <source>
        <dbReference type="Proteomes" id="UP000478052"/>
    </source>
</evidence>
<comment type="caution">
    <text evidence="1">The sequence shown here is derived from an EMBL/GenBank/DDBJ whole genome shotgun (WGS) entry which is preliminary data.</text>
</comment>
<protein>
    <submittedName>
        <fullName evidence="1">Uncharacterized protein</fullName>
    </submittedName>
</protein>
<dbReference type="AlphaFoldDB" id="A0A6G0YDD9"/>
<dbReference type="EMBL" id="VUJU01004693">
    <property type="protein sequence ID" value="KAF0753571.1"/>
    <property type="molecule type" value="Genomic_DNA"/>
</dbReference>
<evidence type="ECO:0000313" key="1">
    <source>
        <dbReference type="EMBL" id="KAF0753571.1"/>
    </source>
</evidence>
<dbReference type="Proteomes" id="UP000478052">
    <property type="component" value="Unassembled WGS sequence"/>
</dbReference>
<name>A0A6G0YDD9_APHCR</name>
<reference evidence="1 2" key="1">
    <citation type="submission" date="2019-08" db="EMBL/GenBank/DDBJ databases">
        <title>Whole genome of Aphis craccivora.</title>
        <authorList>
            <person name="Voronova N.V."/>
            <person name="Shulinski R.S."/>
            <person name="Bandarenka Y.V."/>
            <person name="Zhorov D.G."/>
            <person name="Warner D."/>
        </authorList>
    </citation>
    <scope>NUCLEOTIDE SEQUENCE [LARGE SCALE GENOMIC DNA]</scope>
    <source>
        <strain evidence="1">180601</strain>
        <tissue evidence="1">Whole Body</tissue>
    </source>
</reference>
<keyword evidence="2" id="KW-1185">Reference proteome</keyword>